<proteinExistence type="inferred from homology"/>
<comment type="similarity">
    <text evidence="2 3">Belongs to the small heat shock protein (HSP20) family.</text>
</comment>
<dbReference type="Proteomes" id="UP001363622">
    <property type="component" value="Unassembled WGS sequence"/>
</dbReference>
<evidence type="ECO:0000259" key="4">
    <source>
        <dbReference type="PROSITE" id="PS01031"/>
    </source>
</evidence>
<dbReference type="Gene3D" id="2.60.40.790">
    <property type="match status" value="1"/>
</dbReference>
<keyword evidence="1" id="KW-0346">Stress response</keyword>
<organism evidence="5 6">
    <name type="scientific">Phyllosticta citriasiana</name>
    <dbReference type="NCBI Taxonomy" id="595635"/>
    <lineage>
        <taxon>Eukaryota</taxon>
        <taxon>Fungi</taxon>
        <taxon>Dikarya</taxon>
        <taxon>Ascomycota</taxon>
        <taxon>Pezizomycotina</taxon>
        <taxon>Dothideomycetes</taxon>
        <taxon>Dothideomycetes incertae sedis</taxon>
        <taxon>Botryosphaeriales</taxon>
        <taxon>Phyllostictaceae</taxon>
        <taxon>Phyllosticta</taxon>
    </lineage>
</organism>
<sequence>MARIPSQGPLHTTRPPTAVAQALHKLKRLPLPVPIHKYTPESIQAAQQRLRNRRRDALAPDFDVRETDSAFYLEGELPGIASTSAIRLHWIDRRTLTIEATIEKVDLEAEWGLLRPIRGTSVQSSSDGDDMVVDKSPQVEGVVEPNAVEDKPSKPVVREWLAERRCGQYQRTFTFPTDVDAEAIKARLGQGLLRVLVPKVVRTGVDVKRVSVEDCED</sequence>
<dbReference type="Pfam" id="PF00011">
    <property type="entry name" value="HSP20"/>
    <property type="match status" value="1"/>
</dbReference>
<evidence type="ECO:0000256" key="2">
    <source>
        <dbReference type="PROSITE-ProRule" id="PRU00285"/>
    </source>
</evidence>
<dbReference type="InterPro" id="IPR002068">
    <property type="entry name" value="A-crystallin/Hsp20_dom"/>
</dbReference>
<dbReference type="EMBL" id="JBBPHU010000003">
    <property type="protein sequence ID" value="KAK7520426.1"/>
    <property type="molecule type" value="Genomic_DNA"/>
</dbReference>
<evidence type="ECO:0000256" key="3">
    <source>
        <dbReference type="RuleBase" id="RU003616"/>
    </source>
</evidence>
<dbReference type="PANTHER" id="PTHR11527">
    <property type="entry name" value="HEAT-SHOCK PROTEIN 20 FAMILY MEMBER"/>
    <property type="match status" value="1"/>
</dbReference>
<dbReference type="InterPro" id="IPR008978">
    <property type="entry name" value="HSP20-like_chaperone"/>
</dbReference>
<keyword evidence="6" id="KW-1185">Reference proteome</keyword>
<protein>
    <recommendedName>
        <fullName evidence="4">SHSP domain-containing protein</fullName>
    </recommendedName>
</protein>
<evidence type="ECO:0000256" key="1">
    <source>
        <dbReference type="ARBA" id="ARBA00023016"/>
    </source>
</evidence>
<name>A0ABR1KWU4_9PEZI</name>
<dbReference type="SUPFAM" id="SSF49764">
    <property type="entry name" value="HSP20-like chaperones"/>
    <property type="match status" value="1"/>
</dbReference>
<accession>A0ABR1KWU4</accession>
<dbReference type="InterPro" id="IPR031107">
    <property type="entry name" value="Small_HSP"/>
</dbReference>
<feature type="domain" description="SHSP" evidence="4">
    <location>
        <begin position="53"/>
        <end position="215"/>
    </location>
</feature>
<gene>
    <name evidence="5" type="ORF">IWZ03DRAFT_372951</name>
</gene>
<evidence type="ECO:0000313" key="6">
    <source>
        <dbReference type="Proteomes" id="UP001363622"/>
    </source>
</evidence>
<dbReference type="PROSITE" id="PS01031">
    <property type="entry name" value="SHSP"/>
    <property type="match status" value="1"/>
</dbReference>
<dbReference type="CDD" id="cd06464">
    <property type="entry name" value="ACD_sHsps-like"/>
    <property type="match status" value="1"/>
</dbReference>
<comment type="caution">
    <text evidence="5">The sequence shown here is derived from an EMBL/GenBank/DDBJ whole genome shotgun (WGS) entry which is preliminary data.</text>
</comment>
<evidence type="ECO:0000313" key="5">
    <source>
        <dbReference type="EMBL" id="KAK7520426.1"/>
    </source>
</evidence>
<reference evidence="5 6" key="1">
    <citation type="submission" date="2024-04" db="EMBL/GenBank/DDBJ databases">
        <title>Phyllosticta paracitricarpa is synonymous to the EU quarantine fungus P. citricarpa based on phylogenomic analyses.</title>
        <authorList>
            <consortium name="Lawrence Berkeley National Laboratory"/>
            <person name="Van Ingen-Buijs V.A."/>
            <person name="Van Westerhoven A.C."/>
            <person name="Haridas S."/>
            <person name="Skiadas P."/>
            <person name="Martin F."/>
            <person name="Groenewald J.Z."/>
            <person name="Crous P.W."/>
            <person name="Seidl M.F."/>
        </authorList>
    </citation>
    <scope>NUCLEOTIDE SEQUENCE [LARGE SCALE GENOMIC DNA]</scope>
    <source>
        <strain evidence="5 6">CBS 123371</strain>
    </source>
</reference>